<dbReference type="RefSeq" id="WP_394508265.1">
    <property type="nucleotide sequence ID" value="NZ_JBIEIL010000015.1"/>
</dbReference>
<sequence length="303" mass="32526">MNTRLKPENAGTLDPAFADAGRLKFPLDGLPDIESAAVLALPDKKTLVGFYPFDLFGSATVARFHEDGTLDTGFGGGKGFVVIALENAIMAHVVGLSLLQDGAWLLRGTYQQAGSVEGIALVRCLPDGQQDPSFGEKGVCYLRFDEMDKPELIPPGNVSSGPRHWKRVRSSRATAGSGSSVTEQADGKIIVVSNVFDEFVNSNGIILRLNPDGSKDKTFNDHGFALVDFENTSNTALGVATQPDGKVLVCGKYTDDSPGLQGGYLIRFDSSGHIDNSFNDGRAFTLKHRWVEFNDIAVRQGDG</sequence>
<dbReference type="InterPro" id="IPR013431">
    <property type="entry name" value="Delta_60_rpt"/>
</dbReference>
<evidence type="ECO:0008006" key="3">
    <source>
        <dbReference type="Google" id="ProtNLM"/>
    </source>
</evidence>
<dbReference type="SUPFAM" id="SSF63829">
    <property type="entry name" value="Calcium-dependent phosphotriesterase"/>
    <property type="match status" value="1"/>
</dbReference>
<dbReference type="Proteomes" id="UP001605918">
    <property type="component" value="Unassembled WGS sequence"/>
</dbReference>
<reference evidence="1 2" key="1">
    <citation type="submission" date="2024-10" db="EMBL/GenBank/DDBJ databases">
        <title>Whole genome of Pseudomonas sp Strain RB5.</title>
        <authorList>
            <person name="Selami N."/>
        </authorList>
    </citation>
    <scope>NUCLEOTIDE SEQUENCE [LARGE SCALE GENOMIC DNA]</scope>
    <source>
        <strain evidence="1 2">RB5</strain>
    </source>
</reference>
<accession>A0ABW7DHJ1</accession>
<protein>
    <recommendedName>
        <fullName evidence="3">Delta-60 repeat domain-containing protein</fullName>
    </recommendedName>
</protein>
<keyword evidence="2" id="KW-1185">Reference proteome</keyword>
<comment type="caution">
    <text evidence="1">The sequence shown here is derived from an EMBL/GenBank/DDBJ whole genome shotgun (WGS) entry which is preliminary data.</text>
</comment>
<evidence type="ECO:0000313" key="2">
    <source>
        <dbReference type="Proteomes" id="UP001605918"/>
    </source>
</evidence>
<name>A0ABW7DHJ1_9PSED</name>
<evidence type="ECO:0000313" key="1">
    <source>
        <dbReference type="EMBL" id="MFG6207507.1"/>
    </source>
</evidence>
<gene>
    <name evidence="1" type="ORF">ACGSLL_24470</name>
</gene>
<dbReference type="Pfam" id="PF17164">
    <property type="entry name" value="DUF5122"/>
    <property type="match status" value="4"/>
</dbReference>
<dbReference type="NCBIfam" id="TIGR02608">
    <property type="entry name" value="delta_60_rpt"/>
    <property type="match status" value="4"/>
</dbReference>
<dbReference type="EMBL" id="JBIEIL010000015">
    <property type="protein sequence ID" value="MFG6207507.1"/>
    <property type="molecule type" value="Genomic_DNA"/>
</dbReference>
<organism evidence="1 2">
    <name type="scientific">Pseudomonas retamae</name>
    <dbReference type="NCBI Taxonomy" id="702110"/>
    <lineage>
        <taxon>Bacteria</taxon>
        <taxon>Pseudomonadati</taxon>
        <taxon>Pseudomonadota</taxon>
        <taxon>Gammaproteobacteria</taxon>
        <taxon>Pseudomonadales</taxon>
        <taxon>Pseudomonadaceae</taxon>
        <taxon>Pseudomonas</taxon>
    </lineage>
</organism>
<dbReference type="Gene3D" id="2.80.10.50">
    <property type="match status" value="2"/>
</dbReference>
<proteinExistence type="predicted"/>